<proteinExistence type="predicted"/>
<dbReference type="EMBL" id="BPLR01001555">
    <property type="protein sequence ID" value="GIZ03129.1"/>
    <property type="molecule type" value="Genomic_DNA"/>
</dbReference>
<evidence type="ECO:0008006" key="4">
    <source>
        <dbReference type="Google" id="ProtNLM"/>
    </source>
</evidence>
<evidence type="ECO:0000313" key="2">
    <source>
        <dbReference type="EMBL" id="GIZ03129.1"/>
    </source>
</evidence>
<dbReference type="AlphaFoldDB" id="A0AAV4YAB4"/>
<keyword evidence="1" id="KW-0732">Signal</keyword>
<reference evidence="2 3" key="1">
    <citation type="submission" date="2021-06" db="EMBL/GenBank/DDBJ databases">
        <title>Caerostris extrusa draft genome.</title>
        <authorList>
            <person name="Kono N."/>
            <person name="Arakawa K."/>
        </authorList>
    </citation>
    <scope>NUCLEOTIDE SEQUENCE [LARGE SCALE GENOMIC DNA]</scope>
</reference>
<keyword evidence="3" id="KW-1185">Reference proteome</keyword>
<comment type="caution">
    <text evidence="2">The sequence shown here is derived from an EMBL/GenBank/DDBJ whole genome shotgun (WGS) entry which is preliminary data.</text>
</comment>
<protein>
    <recommendedName>
        <fullName evidence="4">Secreted protein</fullName>
    </recommendedName>
</protein>
<evidence type="ECO:0000256" key="1">
    <source>
        <dbReference type="SAM" id="SignalP"/>
    </source>
</evidence>
<feature type="chain" id="PRO_5043865013" description="Secreted protein" evidence="1">
    <location>
        <begin position="26"/>
        <end position="119"/>
    </location>
</feature>
<sequence length="119" mass="13311">MSPSVWPRVIRLVWVSISWCGRFIADISEFPSAENPKTSGCHKFRHPPLVRLTAGGNRDVTVSLASSYPPRLGIRLHGVGDLSLIFQASYRRECGKSVTFRGSPSFERIISNRDPLNQD</sequence>
<name>A0AAV4YAB4_CAEEX</name>
<evidence type="ECO:0000313" key="3">
    <source>
        <dbReference type="Proteomes" id="UP001054945"/>
    </source>
</evidence>
<accession>A0AAV4YAB4</accession>
<dbReference type="Proteomes" id="UP001054945">
    <property type="component" value="Unassembled WGS sequence"/>
</dbReference>
<gene>
    <name evidence="2" type="ORF">CEXT_229781</name>
</gene>
<feature type="signal peptide" evidence="1">
    <location>
        <begin position="1"/>
        <end position="25"/>
    </location>
</feature>
<organism evidence="2 3">
    <name type="scientific">Caerostris extrusa</name>
    <name type="common">Bark spider</name>
    <name type="synonym">Caerostris bankana</name>
    <dbReference type="NCBI Taxonomy" id="172846"/>
    <lineage>
        <taxon>Eukaryota</taxon>
        <taxon>Metazoa</taxon>
        <taxon>Ecdysozoa</taxon>
        <taxon>Arthropoda</taxon>
        <taxon>Chelicerata</taxon>
        <taxon>Arachnida</taxon>
        <taxon>Araneae</taxon>
        <taxon>Araneomorphae</taxon>
        <taxon>Entelegynae</taxon>
        <taxon>Araneoidea</taxon>
        <taxon>Araneidae</taxon>
        <taxon>Caerostris</taxon>
    </lineage>
</organism>